<dbReference type="Proteomes" id="UP000070092">
    <property type="component" value="Unassembled WGS sequence"/>
</dbReference>
<sequence length="41" mass="4608">MNERSRFAIEVGLAVMLTCLAVCALAMSLAKKEEEENHDKR</sequence>
<name>A0A133KT00_BIFBI</name>
<evidence type="ECO:0000313" key="2">
    <source>
        <dbReference type="EMBL" id="KWZ82668.1"/>
    </source>
</evidence>
<keyword evidence="1" id="KW-1133">Transmembrane helix</keyword>
<gene>
    <name evidence="2" type="ORF">HMPREF3196_00218</name>
</gene>
<keyword evidence="1" id="KW-0812">Transmembrane</keyword>
<proteinExistence type="predicted"/>
<dbReference type="RefSeq" id="WP_003817230.1">
    <property type="nucleotide sequence ID" value="NZ_AP024712.1"/>
</dbReference>
<dbReference type="GeneID" id="93093448"/>
<dbReference type="PATRIC" id="fig|1681.53.peg.212"/>
<evidence type="ECO:0000313" key="3">
    <source>
        <dbReference type="Proteomes" id="UP000070092"/>
    </source>
</evidence>
<dbReference type="EMBL" id="LRPO01000006">
    <property type="protein sequence ID" value="KWZ82668.1"/>
    <property type="molecule type" value="Genomic_DNA"/>
</dbReference>
<dbReference type="AlphaFoldDB" id="A0A133KT00"/>
<comment type="caution">
    <text evidence="2">The sequence shown here is derived from an EMBL/GenBank/DDBJ whole genome shotgun (WGS) entry which is preliminary data.</text>
</comment>
<feature type="transmembrane region" description="Helical" evidence="1">
    <location>
        <begin position="7"/>
        <end position="30"/>
    </location>
</feature>
<evidence type="ECO:0000256" key="1">
    <source>
        <dbReference type="SAM" id="Phobius"/>
    </source>
</evidence>
<reference evidence="2 3" key="1">
    <citation type="submission" date="2016-01" db="EMBL/GenBank/DDBJ databases">
        <authorList>
            <person name="Oliw E.H."/>
        </authorList>
    </citation>
    <scope>NUCLEOTIDE SEQUENCE [LARGE SCALE GENOMIC DNA]</scope>
    <source>
        <strain evidence="2 3">MJR8628B</strain>
    </source>
</reference>
<protein>
    <submittedName>
        <fullName evidence="2">Uncharacterized protein</fullName>
    </submittedName>
</protein>
<keyword evidence="1" id="KW-0472">Membrane</keyword>
<accession>A0A133KT00</accession>
<organism evidence="2 3">
    <name type="scientific">Bifidobacterium bifidum</name>
    <dbReference type="NCBI Taxonomy" id="1681"/>
    <lineage>
        <taxon>Bacteria</taxon>
        <taxon>Bacillati</taxon>
        <taxon>Actinomycetota</taxon>
        <taxon>Actinomycetes</taxon>
        <taxon>Bifidobacteriales</taxon>
        <taxon>Bifidobacteriaceae</taxon>
        <taxon>Bifidobacterium</taxon>
    </lineage>
</organism>